<evidence type="ECO:0000313" key="1">
    <source>
        <dbReference type="EMBL" id="AVX44601.1"/>
    </source>
</evidence>
<reference evidence="2 3" key="1">
    <citation type="submission" date="2017-04" db="EMBL/GenBank/DDBJ databases">
        <title>Complete genome of Campylobacter concisus ATCC 33237T and draft genomes for an additional eight well characterized C. concisus strains.</title>
        <authorList>
            <person name="Cornelius A.J."/>
            <person name="Miller W.G."/>
            <person name="Lastovica A.J."/>
            <person name="On S.L."/>
            <person name="French N.P."/>
            <person name="Vandenberg O."/>
            <person name="Biggs P.J."/>
        </authorList>
    </citation>
    <scope>NUCLEOTIDE SEQUENCE [LARGE SCALE GENOMIC DNA]</scope>
    <source>
        <strain evidence="2 3">CCUG 19995</strain>
    </source>
</reference>
<dbReference type="AlphaFoldDB" id="A0A1Y5MLX1"/>
<evidence type="ECO:0000313" key="4">
    <source>
        <dbReference type="Proteomes" id="UP000241854"/>
    </source>
</evidence>
<dbReference type="EMBL" id="CP021642">
    <property type="protein sequence ID" value="AVX44601.1"/>
    <property type="molecule type" value="Genomic_DNA"/>
</dbReference>
<evidence type="ECO:0000313" key="2">
    <source>
        <dbReference type="EMBL" id="OUT08344.1"/>
    </source>
</evidence>
<dbReference type="EMBL" id="NDYN01000003">
    <property type="protein sequence ID" value="OUT08344.1"/>
    <property type="molecule type" value="Genomic_DNA"/>
</dbReference>
<dbReference type="GO" id="GO:0016740">
    <property type="term" value="F:transferase activity"/>
    <property type="evidence" value="ECO:0007669"/>
    <property type="project" value="UniProtKB-KW"/>
</dbReference>
<evidence type="ECO:0000313" key="3">
    <source>
        <dbReference type="Proteomes" id="UP000196317"/>
    </source>
</evidence>
<accession>A0A1Y5MLX1</accession>
<keyword evidence="2" id="KW-0808">Transferase</keyword>
<dbReference type="Proteomes" id="UP000196317">
    <property type="component" value="Unassembled WGS sequence"/>
</dbReference>
<sequence length="69" mass="8023">MGYESFKNPLAAKIAQNARNLGFEQLMNEEFVQMLLSSKKMELSAVDRENIEQIFIKLMEIEEKVQLSK</sequence>
<reference evidence="1 4" key="2">
    <citation type="journal article" date="2018" name="Emerg. Microbes Infect.">
        <title>Genomic analysis of oral Campylobacter concisus strains identified a potential bacterial molecular marker associated with active Crohn's disease.</title>
        <authorList>
            <person name="Liu F."/>
            <person name="Ma R."/>
            <person name="Tay C.Y.A."/>
            <person name="Octavia S."/>
            <person name="Lan R."/>
            <person name="Chung H.K.L."/>
            <person name="Riordan S.M."/>
            <person name="Grimm M.C."/>
            <person name="Leong R.W."/>
            <person name="Tanaka M.M."/>
            <person name="Connor S."/>
            <person name="Zhang L."/>
        </authorList>
    </citation>
    <scope>NUCLEOTIDE SEQUENCE [LARGE SCALE GENOMIC DNA]</scope>
    <source>
        <strain evidence="1 4">P2CDO4</strain>
    </source>
</reference>
<dbReference type="RefSeq" id="WP_002941393.1">
    <property type="nucleotide sequence ID" value="NZ_CABFLX010000022.1"/>
</dbReference>
<organism evidence="2 3">
    <name type="scientific">Campylobacter concisus</name>
    <dbReference type="NCBI Taxonomy" id="199"/>
    <lineage>
        <taxon>Bacteria</taxon>
        <taxon>Pseudomonadati</taxon>
        <taxon>Campylobacterota</taxon>
        <taxon>Epsilonproteobacteria</taxon>
        <taxon>Campylobacterales</taxon>
        <taxon>Campylobacteraceae</taxon>
        <taxon>Campylobacter</taxon>
    </lineage>
</organism>
<gene>
    <name evidence="2" type="ORF">B9N65_03690</name>
    <name evidence="1" type="ORF">CCS77_1540</name>
</gene>
<proteinExistence type="predicted"/>
<protein>
    <submittedName>
        <fullName evidence="2">Acetyltransferase</fullName>
    </submittedName>
</protein>
<name>A0A1Y5MLX1_9BACT</name>
<dbReference type="Proteomes" id="UP000241854">
    <property type="component" value="Chromosome"/>
</dbReference>